<evidence type="ECO:0000256" key="2">
    <source>
        <dbReference type="ARBA" id="ARBA00022692"/>
    </source>
</evidence>
<name>A0A9D1I373_9FIRM</name>
<evidence type="ECO:0000313" key="8">
    <source>
        <dbReference type="EMBL" id="HIU26952.1"/>
    </source>
</evidence>
<dbReference type="Gene3D" id="2.60.200.20">
    <property type="match status" value="1"/>
</dbReference>
<comment type="subcellular location">
    <subcellularLocation>
        <location evidence="1">Membrane</location>
        <topology evidence="1">Multi-pass membrane protein</topology>
    </subcellularLocation>
</comment>
<feature type="transmembrane region" description="Helical" evidence="6">
    <location>
        <begin position="410"/>
        <end position="427"/>
    </location>
</feature>
<dbReference type="InterPro" id="IPR000253">
    <property type="entry name" value="FHA_dom"/>
</dbReference>
<keyword evidence="4 6" id="KW-1133">Transmembrane helix</keyword>
<dbReference type="GO" id="GO:0051301">
    <property type="term" value="P:cell division"/>
    <property type="evidence" value="ECO:0007669"/>
    <property type="project" value="InterPro"/>
</dbReference>
<evidence type="ECO:0000256" key="4">
    <source>
        <dbReference type="ARBA" id="ARBA00022989"/>
    </source>
</evidence>
<dbReference type="PANTHER" id="PTHR30474">
    <property type="entry name" value="CELL CYCLE PROTEIN"/>
    <property type="match status" value="1"/>
</dbReference>
<feature type="transmembrane region" description="Helical" evidence="6">
    <location>
        <begin position="252"/>
        <end position="270"/>
    </location>
</feature>
<keyword evidence="2 6" id="KW-0812">Transmembrane</keyword>
<dbReference type="SMART" id="SM00240">
    <property type="entry name" value="FHA"/>
    <property type="match status" value="1"/>
</dbReference>
<dbReference type="PANTHER" id="PTHR30474:SF3">
    <property type="entry name" value="PEPTIDOGLYCAN GLYCOSYLTRANSFERASE RODA"/>
    <property type="match status" value="1"/>
</dbReference>
<gene>
    <name evidence="8" type="ORF">IAD16_01045</name>
</gene>
<dbReference type="SUPFAM" id="SSF49879">
    <property type="entry name" value="SMAD/FHA domain"/>
    <property type="match status" value="1"/>
</dbReference>
<dbReference type="Proteomes" id="UP000824091">
    <property type="component" value="Unassembled WGS sequence"/>
</dbReference>
<dbReference type="GO" id="GO:0005886">
    <property type="term" value="C:plasma membrane"/>
    <property type="evidence" value="ECO:0007669"/>
    <property type="project" value="TreeGrafter"/>
</dbReference>
<feature type="transmembrane region" description="Helical" evidence="6">
    <location>
        <begin position="525"/>
        <end position="546"/>
    </location>
</feature>
<reference evidence="8" key="2">
    <citation type="journal article" date="2021" name="PeerJ">
        <title>Extensive microbial diversity within the chicken gut microbiome revealed by metagenomics and culture.</title>
        <authorList>
            <person name="Gilroy R."/>
            <person name="Ravi A."/>
            <person name="Getino M."/>
            <person name="Pursley I."/>
            <person name="Horton D.L."/>
            <person name="Alikhan N.F."/>
            <person name="Baker D."/>
            <person name="Gharbi K."/>
            <person name="Hall N."/>
            <person name="Watson M."/>
            <person name="Adriaenssens E.M."/>
            <person name="Foster-Nyarko E."/>
            <person name="Jarju S."/>
            <person name="Secka A."/>
            <person name="Antonio M."/>
            <person name="Oren A."/>
            <person name="Chaudhuri R.R."/>
            <person name="La Ragione R."/>
            <person name="Hildebrand F."/>
            <person name="Pallen M.J."/>
        </authorList>
    </citation>
    <scope>NUCLEOTIDE SEQUENCE</scope>
    <source>
        <strain evidence="8">11300</strain>
    </source>
</reference>
<evidence type="ECO:0000256" key="3">
    <source>
        <dbReference type="ARBA" id="ARBA00022960"/>
    </source>
</evidence>
<dbReference type="PROSITE" id="PS50006">
    <property type="entry name" value="FHA_DOMAIN"/>
    <property type="match status" value="1"/>
</dbReference>
<dbReference type="GO" id="GO:0008360">
    <property type="term" value="P:regulation of cell shape"/>
    <property type="evidence" value="ECO:0007669"/>
    <property type="project" value="UniProtKB-KW"/>
</dbReference>
<protein>
    <submittedName>
        <fullName evidence="8">FtsW/RodA/SpoVE family cell cycle protein</fullName>
    </submittedName>
</protein>
<dbReference type="Pfam" id="PF00498">
    <property type="entry name" value="FHA"/>
    <property type="match status" value="1"/>
</dbReference>
<dbReference type="CDD" id="cd00060">
    <property type="entry name" value="FHA"/>
    <property type="match status" value="1"/>
</dbReference>
<sequence>MNLDFLDGIELTDLFTAAVRWVFVLLGIYILIRSIRSLLRTKNPAEVWAYMNLRTIKTDENGSQIKVDEISVPVTHWENVIGRAKNCDISVEDPTLSRNHGILMRDTKGEWIYRDLGSKNGTYLNDEEIGKGRSGRSAKKSRDNINLGKEVAIEYGDVLRAGMTEMVLMPISLEEKNNNIAMRRSDTKLMSAGPSLAALTLFQLLTAFQLGIALGTEYMAGVYIAIFGLMILMWVYVGVMKSLGNTSFEMETIAFFLSTLSLAVVGSSAPESMFKQFIAIAIGVVVFVVICLILRNLERTKTLRWALLAGAAVLLLANLAIGTFSYGAKNWIEIGGFSFQPSELVKVAFVWIGAATLDELFQKKNLTVFILFSIYCFGCLGLMGDFGTAIIFFVTFLIISFLRSGDFSKLVLMVGAAAAGGFMILRFRPYIANRFASWGHVWDPGIVDGAGFQQTRTMSAAASGGLVGVGAGEGWLEGVPAADTDMVFGMLIEEWGLIIAVLAVISIVTLSVYAYRSIFAGRSTFYTIAACGAMSMFIFQTCLNVFGCVDILPFTGVTFPFVSNGGTSMMVSWALLAFLKAADTRERASIAVKAGGRI</sequence>
<reference evidence="8" key="1">
    <citation type="submission" date="2020-10" db="EMBL/GenBank/DDBJ databases">
        <authorList>
            <person name="Gilroy R."/>
        </authorList>
    </citation>
    <scope>NUCLEOTIDE SEQUENCE</scope>
    <source>
        <strain evidence="8">11300</strain>
    </source>
</reference>
<feature type="transmembrane region" description="Helical" evidence="6">
    <location>
        <begin position="495"/>
        <end position="513"/>
    </location>
</feature>
<keyword evidence="5 6" id="KW-0472">Membrane</keyword>
<keyword evidence="3" id="KW-0133">Cell shape</keyword>
<dbReference type="GO" id="GO:0015648">
    <property type="term" value="F:lipid-linked peptidoglycan transporter activity"/>
    <property type="evidence" value="ECO:0007669"/>
    <property type="project" value="TreeGrafter"/>
</dbReference>
<dbReference type="Pfam" id="PF01098">
    <property type="entry name" value="FTSW_RODA_SPOVE"/>
    <property type="match status" value="1"/>
</dbReference>
<proteinExistence type="predicted"/>
<feature type="transmembrane region" description="Helical" evidence="6">
    <location>
        <begin position="220"/>
        <end position="240"/>
    </location>
</feature>
<feature type="transmembrane region" description="Helical" evidence="6">
    <location>
        <begin position="276"/>
        <end position="294"/>
    </location>
</feature>
<accession>A0A9D1I373</accession>
<evidence type="ECO:0000259" key="7">
    <source>
        <dbReference type="PROSITE" id="PS50006"/>
    </source>
</evidence>
<feature type="transmembrane region" description="Helical" evidence="6">
    <location>
        <begin position="368"/>
        <end position="398"/>
    </location>
</feature>
<feature type="transmembrane region" description="Helical" evidence="6">
    <location>
        <begin position="558"/>
        <end position="579"/>
    </location>
</feature>
<feature type="domain" description="FHA" evidence="7">
    <location>
        <begin position="79"/>
        <end position="129"/>
    </location>
</feature>
<evidence type="ECO:0000313" key="9">
    <source>
        <dbReference type="Proteomes" id="UP000824091"/>
    </source>
</evidence>
<evidence type="ECO:0000256" key="5">
    <source>
        <dbReference type="ARBA" id="ARBA00023136"/>
    </source>
</evidence>
<dbReference type="InterPro" id="IPR008984">
    <property type="entry name" value="SMAD_FHA_dom_sf"/>
</dbReference>
<evidence type="ECO:0000256" key="6">
    <source>
        <dbReference type="SAM" id="Phobius"/>
    </source>
</evidence>
<dbReference type="InterPro" id="IPR001182">
    <property type="entry name" value="FtsW/RodA"/>
</dbReference>
<dbReference type="GO" id="GO:0032153">
    <property type="term" value="C:cell division site"/>
    <property type="evidence" value="ECO:0007669"/>
    <property type="project" value="TreeGrafter"/>
</dbReference>
<feature type="transmembrane region" description="Helical" evidence="6">
    <location>
        <begin position="192"/>
        <end position="214"/>
    </location>
</feature>
<comment type="caution">
    <text evidence="8">The sequence shown here is derived from an EMBL/GenBank/DDBJ whole genome shotgun (WGS) entry which is preliminary data.</text>
</comment>
<dbReference type="EMBL" id="DVMO01000016">
    <property type="protein sequence ID" value="HIU26952.1"/>
    <property type="molecule type" value="Genomic_DNA"/>
</dbReference>
<dbReference type="AlphaFoldDB" id="A0A9D1I373"/>
<organism evidence="8 9">
    <name type="scientific">Candidatus Fimisoma avicola</name>
    <dbReference type="NCBI Taxonomy" id="2840826"/>
    <lineage>
        <taxon>Bacteria</taxon>
        <taxon>Bacillati</taxon>
        <taxon>Bacillota</taxon>
        <taxon>Clostridia</taxon>
        <taxon>Eubacteriales</taxon>
        <taxon>Candidatus Fimisoma</taxon>
    </lineage>
</organism>
<feature type="transmembrane region" description="Helical" evidence="6">
    <location>
        <begin position="14"/>
        <end position="32"/>
    </location>
</feature>
<evidence type="ECO:0000256" key="1">
    <source>
        <dbReference type="ARBA" id="ARBA00004141"/>
    </source>
</evidence>
<feature type="transmembrane region" description="Helical" evidence="6">
    <location>
        <begin position="306"/>
        <end position="328"/>
    </location>
</feature>